<dbReference type="InterPro" id="IPR013097">
    <property type="entry name" value="Dabb"/>
</dbReference>
<accession>A0A839EAP8</accession>
<dbReference type="Pfam" id="PF07876">
    <property type="entry name" value="Dabb"/>
    <property type="match status" value="1"/>
</dbReference>
<dbReference type="EMBL" id="JACGWX010000007">
    <property type="protein sequence ID" value="MBA8848800.1"/>
    <property type="molecule type" value="Genomic_DNA"/>
</dbReference>
<dbReference type="SMART" id="SM00886">
    <property type="entry name" value="Dabb"/>
    <property type="match status" value="1"/>
</dbReference>
<organism evidence="2 3">
    <name type="scientific">Microcella alkalica</name>
    <dbReference type="NCBI Taxonomy" id="355930"/>
    <lineage>
        <taxon>Bacteria</taxon>
        <taxon>Bacillati</taxon>
        <taxon>Actinomycetota</taxon>
        <taxon>Actinomycetes</taxon>
        <taxon>Micrococcales</taxon>
        <taxon>Microbacteriaceae</taxon>
        <taxon>Microcella</taxon>
    </lineage>
</organism>
<name>A0A839EAP8_9MICO</name>
<reference evidence="2 3" key="1">
    <citation type="submission" date="2020-07" db="EMBL/GenBank/DDBJ databases">
        <title>Sequencing the genomes of 1000 actinobacteria strains.</title>
        <authorList>
            <person name="Klenk H.-P."/>
        </authorList>
    </citation>
    <scope>NUCLEOTIDE SEQUENCE [LARGE SCALE GENOMIC DNA]</scope>
    <source>
        <strain evidence="2 3">DSM 19663</strain>
    </source>
</reference>
<dbReference type="RefSeq" id="WP_182491584.1">
    <property type="nucleotide sequence ID" value="NZ_BAAAOV010000001.1"/>
</dbReference>
<comment type="caution">
    <text evidence="2">The sequence shown here is derived from an EMBL/GenBank/DDBJ whole genome shotgun (WGS) entry which is preliminary data.</text>
</comment>
<gene>
    <name evidence="2" type="ORF">FHX53_002414</name>
</gene>
<dbReference type="InterPro" id="IPR011008">
    <property type="entry name" value="Dimeric_a/b-barrel"/>
</dbReference>
<keyword evidence="3" id="KW-1185">Reference proteome</keyword>
<dbReference type="PANTHER" id="PTHR37832:SF1">
    <property type="entry name" value="STRESS-RESPONSE A_B BARREL DOMAIN-CONTAINING PROTEIN"/>
    <property type="match status" value="1"/>
</dbReference>
<dbReference type="PROSITE" id="PS51502">
    <property type="entry name" value="S_R_A_B_BARREL"/>
    <property type="match status" value="1"/>
</dbReference>
<sequence>MIRHIVSWTLQGQNDQERAAAVEGMRSRLEPLVGVIPGLRSLVVRGDIRQVESNWHVVLVSEHDDADALAAYQAHPDHIAAGPFVRSVVVDKACVDYEV</sequence>
<evidence type="ECO:0000313" key="3">
    <source>
        <dbReference type="Proteomes" id="UP000585905"/>
    </source>
</evidence>
<proteinExistence type="predicted"/>
<protein>
    <recommendedName>
        <fullName evidence="1">Stress-response A/B barrel domain-containing protein</fullName>
    </recommendedName>
</protein>
<evidence type="ECO:0000313" key="2">
    <source>
        <dbReference type="EMBL" id="MBA8848800.1"/>
    </source>
</evidence>
<dbReference type="PANTHER" id="PTHR37832">
    <property type="entry name" value="BLL2683 PROTEIN"/>
    <property type="match status" value="1"/>
</dbReference>
<dbReference type="SUPFAM" id="SSF54909">
    <property type="entry name" value="Dimeric alpha+beta barrel"/>
    <property type="match status" value="1"/>
</dbReference>
<feature type="domain" description="Stress-response A/B barrel" evidence="1">
    <location>
        <begin position="2"/>
        <end position="97"/>
    </location>
</feature>
<evidence type="ECO:0000259" key="1">
    <source>
        <dbReference type="PROSITE" id="PS51502"/>
    </source>
</evidence>
<dbReference type="AlphaFoldDB" id="A0A839EAP8"/>
<dbReference type="Gene3D" id="3.30.70.100">
    <property type="match status" value="1"/>
</dbReference>
<dbReference type="Proteomes" id="UP000585905">
    <property type="component" value="Unassembled WGS sequence"/>
</dbReference>